<comment type="caution">
    <text evidence="1">The sequence shown here is derived from an EMBL/GenBank/DDBJ whole genome shotgun (WGS) entry which is preliminary data.</text>
</comment>
<dbReference type="Pfam" id="PF06300">
    <property type="entry name" value="Tsp45I"/>
    <property type="match status" value="1"/>
</dbReference>
<evidence type="ECO:0000313" key="1">
    <source>
        <dbReference type="EMBL" id="HEA86402.1"/>
    </source>
</evidence>
<keyword evidence="1" id="KW-0540">Nuclease</keyword>
<dbReference type="AlphaFoldDB" id="A0A7C1RXH4"/>
<evidence type="ECO:0000313" key="2">
    <source>
        <dbReference type="EMBL" id="HFJ54372.1"/>
    </source>
</evidence>
<reference evidence="1" key="1">
    <citation type="journal article" date="2020" name="mSystems">
        <title>Genome- and Community-Level Interaction Insights into Carbon Utilization and Element Cycling Functions of Hydrothermarchaeota in Hydrothermal Sediment.</title>
        <authorList>
            <person name="Zhou Z."/>
            <person name="Liu Y."/>
            <person name="Xu W."/>
            <person name="Pan J."/>
            <person name="Luo Z.H."/>
            <person name="Li M."/>
        </authorList>
    </citation>
    <scope>NUCLEOTIDE SEQUENCE [LARGE SCALE GENOMIC DNA]</scope>
    <source>
        <strain evidence="1">SpSt-265</strain>
        <strain evidence="2">SpSt-465</strain>
    </source>
</reference>
<dbReference type="GO" id="GO:0004519">
    <property type="term" value="F:endonuclease activity"/>
    <property type="evidence" value="ECO:0007669"/>
    <property type="project" value="UniProtKB-KW"/>
</dbReference>
<name>A0A7C1RXH4_UNCW3</name>
<keyword evidence="1" id="KW-0378">Hydrolase</keyword>
<gene>
    <name evidence="1" type="ORF">ENP94_00085</name>
    <name evidence="2" type="ORF">ENS16_06775</name>
</gene>
<protein>
    <submittedName>
        <fullName evidence="1">Restriction endonuclease</fullName>
    </submittedName>
</protein>
<accession>A0A7C1RXH4</accession>
<proteinExistence type="predicted"/>
<dbReference type="EMBL" id="DSLG01000001">
    <property type="protein sequence ID" value="HEA86402.1"/>
    <property type="molecule type" value="Genomic_DNA"/>
</dbReference>
<organism evidence="1">
    <name type="scientific">candidate division WOR-3 bacterium</name>
    <dbReference type="NCBI Taxonomy" id="2052148"/>
    <lineage>
        <taxon>Bacteria</taxon>
        <taxon>Bacteria division WOR-3</taxon>
    </lineage>
</organism>
<keyword evidence="1" id="KW-0255">Endonuclease</keyword>
<dbReference type="InterPro" id="IPR010443">
    <property type="entry name" value="Restrct_endonuc_II_Tsp45I"/>
</dbReference>
<sequence length="259" mass="29874">MNYWTKLSVEYAATRAYLDDLYQVYPAVPEGLRTVDTKVWESIEQAFERRDNRRLIAALLKLRLFPIKDPYVAFFRHDPSAISRNPTTVARICGRIYELGLAKIYERCAEPKEINRRIGPMFREWVRKGSLGVRPVNISNFEEGNTNAVLEGSDRVLLNFAKRRLNYQGGKAPDLVARFNGKYVIGEAKFITDFGGHQDRQFDDAIRLAEDNSIRAVKVAILDGVLYIKSNSRMFRYLSEHPSVNIMSALVLREFLYQI</sequence>
<dbReference type="EMBL" id="DSTU01000008">
    <property type="protein sequence ID" value="HFJ54372.1"/>
    <property type="molecule type" value="Genomic_DNA"/>
</dbReference>